<evidence type="ECO:0000313" key="9">
    <source>
        <dbReference type="Proteomes" id="UP000199086"/>
    </source>
</evidence>
<keyword evidence="2 7" id="KW-1003">Cell membrane</keyword>
<dbReference type="HAMAP" id="MF_01147">
    <property type="entry name" value="Lgt"/>
    <property type="match status" value="1"/>
</dbReference>
<feature type="transmembrane region" description="Helical" evidence="7">
    <location>
        <begin position="213"/>
        <end position="235"/>
    </location>
</feature>
<dbReference type="Pfam" id="PF01790">
    <property type="entry name" value="LGT"/>
    <property type="match status" value="1"/>
</dbReference>
<evidence type="ECO:0000256" key="6">
    <source>
        <dbReference type="ARBA" id="ARBA00023136"/>
    </source>
</evidence>
<dbReference type="RefSeq" id="WP_092612693.1">
    <property type="nucleotide sequence ID" value="NZ_FMYF01000011.1"/>
</dbReference>
<comment type="similarity">
    <text evidence="1 7">Belongs to the Lgt family.</text>
</comment>
<feature type="transmembrane region" description="Helical" evidence="7">
    <location>
        <begin position="82"/>
        <end position="99"/>
    </location>
</feature>
<dbReference type="Proteomes" id="UP000199086">
    <property type="component" value="Unassembled WGS sequence"/>
</dbReference>
<feature type="binding site" evidence="7">
    <location>
        <position position="125"/>
    </location>
    <ligand>
        <name>a 1,2-diacyl-sn-glycero-3-phospho-(1'-sn-glycerol)</name>
        <dbReference type="ChEBI" id="CHEBI:64716"/>
    </ligand>
</feature>
<evidence type="ECO:0000256" key="3">
    <source>
        <dbReference type="ARBA" id="ARBA00022679"/>
    </source>
</evidence>
<evidence type="ECO:0000256" key="5">
    <source>
        <dbReference type="ARBA" id="ARBA00022989"/>
    </source>
</evidence>
<dbReference type="UniPathway" id="UPA00664"/>
<keyword evidence="9" id="KW-1185">Reference proteome</keyword>
<comment type="subcellular location">
    <subcellularLocation>
        <location evidence="7">Cell membrane</location>
        <topology evidence="7">Multi-pass membrane protein</topology>
    </subcellularLocation>
</comment>
<dbReference type="PANTHER" id="PTHR30589">
    <property type="entry name" value="PROLIPOPROTEIN DIACYLGLYCERYL TRANSFERASE"/>
    <property type="match status" value="1"/>
</dbReference>
<comment type="pathway">
    <text evidence="7">Protein modification; lipoprotein biosynthesis (diacylglyceryl transfer).</text>
</comment>
<keyword evidence="5 7" id="KW-1133">Transmembrane helix</keyword>
<keyword evidence="4 7" id="KW-0812">Transmembrane</keyword>
<comment type="catalytic activity">
    <reaction evidence="7">
        <text>L-cysteinyl-[prolipoprotein] + a 1,2-diacyl-sn-glycero-3-phospho-(1'-sn-glycerol) = an S-1,2-diacyl-sn-glyceryl-L-cysteinyl-[prolipoprotein] + sn-glycerol 1-phosphate + H(+)</text>
        <dbReference type="Rhea" id="RHEA:56712"/>
        <dbReference type="Rhea" id="RHEA-COMP:14679"/>
        <dbReference type="Rhea" id="RHEA-COMP:14680"/>
        <dbReference type="ChEBI" id="CHEBI:15378"/>
        <dbReference type="ChEBI" id="CHEBI:29950"/>
        <dbReference type="ChEBI" id="CHEBI:57685"/>
        <dbReference type="ChEBI" id="CHEBI:64716"/>
        <dbReference type="ChEBI" id="CHEBI:140658"/>
        <dbReference type="EC" id="2.5.1.145"/>
    </reaction>
</comment>
<reference evidence="8 9" key="1">
    <citation type="submission" date="2016-06" db="EMBL/GenBank/DDBJ databases">
        <authorList>
            <person name="Olsen C.W."/>
            <person name="Carey S."/>
            <person name="Hinshaw L."/>
            <person name="Karasin A.I."/>
        </authorList>
    </citation>
    <scope>NUCLEOTIDE SEQUENCE [LARGE SCALE GENOMIC DNA]</scope>
    <source>
        <strain evidence="8 9">LZ-22</strain>
    </source>
</reference>
<sequence>MWPVLFSIFGVQIQSYGVSKALAALVGGYLLGRAFQRIGYDKEQAHSLVLWAVLWGFVGAKIYFLAEHWQHFTWHHLGGSGFTWYGGLIGGTLAVLVYTRRHQLPLGTVAGAMAMPLSIAYGIGRIGCFLAGDGTYGQPTDLPWGVAYPHGVVPVYLRVHPTELYEAAGAFAIAAILWALGRRWPQVAVFGSYLALSGLARLLVEFLRINDPVLLGLTQPQLFGILSIILGAILITRDQLRARPTPTDLDPVPVTAAAR</sequence>
<keyword evidence="8" id="KW-0449">Lipoprotein</keyword>
<proteinExistence type="inferred from homology"/>
<feature type="transmembrane region" description="Helical" evidence="7">
    <location>
        <begin position="164"/>
        <end position="180"/>
    </location>
</feature>
<dbReference type="STRING" id="1577474.GA0111570_11149"/>
<dbReference type="EC" id="2.5.1.145" evidence="7"/>
<feature type="transmembrane region" description="Helical" evidence="7">
    <location>
        <begin position="6"/>
        <end position="27"/>
    </location>
</feature>
<evidence type="ECO:0000256" key="4">
    <source>
        <dbReference type="ARBA" id="ARBA00022692"/>
    </source>
</evidence>
<keyword evidence="3 7" id="KW-0808">Transferase</keyword>
<name>A0A1G6HKZ2_9ACTN</name>
<protein>
    <recommendedName>
        <fullName evidence="7">Phosphatidylglycerol--prolipoprotein diacylglyceryl transferase</fullName>
        <ecNumber evidence="7">2.5.1.145</ecNumber>
    </recommendedName>
</protein>
<evidence type="ECO:0000313" key="8">
    <source>
        <dbReference type="EMBL" id="SDB94854.1"/>
    </source>
</evidence>
<dbReference type="OrthoDB" id="871140at2"/>
<gene>
    <name evidence="7" type="primary">lgt</name>
    <name evidence="8" type="ORF">GA0111570_11149</name>
</gene>
<evidence type="ECO:0000256" key="7">
    <source>
        <dbReference type="HAMAP-Rule" id="MF_01147"/>
    </source>
</evidence>
<comment type="function">
    <text evidence="7">Catalyzes the transfer of the diacylglyceryl group from phosphatidylglycerol to the sulfhydryl group of the N-terminal cysteine of a prolipoprotein, the first step in the formation of mature lipoproteins.</text>
</comment>
<evidence type="ECO:0000256" key="2">
    <source>
        <dbReference type="ARBA" id="ARBA00022475"/>
    </source>
</evidence>
<dbReference type="GO" id="GO:0005886">
    <property type="term" value="C:plasma membrane"/>
    <property type="evidence" value="ECO:0007669"/>
    <property type="project" value="UniProtKB-SubCell"/>
</dbReference>
<keyword evidence="6 7" id="KW-0472">Membrane</keyword>
<dbReference type="GO" id="GO:0042158">
    <property type="term" value="P:lipoprotein biosynthetic process"/>
    <property type="evidence" value="ECO:0007669"/>
    <property type="project" value="UniProtKB-UniRule"/>
</dbReference>
<dbReference type="InterPro" id="IPR001640">
    <property type="entry name" value="Lgt"/>
</dbReference>
<feature type="transmembrane region" description="Helical" evidence="7">
    <location>
        <begin position="187"/>
        <end position="207"/>
    </location>
</feature>
<organism evidence="8 9">
    <name type="scientific">Raineyella antarctica</name>
    <dbReference type="NCBI Taxonomy" id="1577474"/>
    <lineage>
        <taxon>Bacteria</taxon>
        <taxon>Bacillati</taxon>
        <taxon>Actinomycetota</taxon>
        <taxon>Actinomycetes</taxon>
        <taxon>Propionibacteriales</taxon>
        <taxon>Propionibacteriaceae</taxon>
        <taxon>Raineyella</taxon>
    </lineage>
</organism>
<dbReference type="AlphaFoldDB" id="A0A1G6HKZ2"/>
<evidence type="ECO:0000256" key="1">
    <source>
        <dbReference type="ARBA" id="ARBA00007150"/>
    </source>
</evidence>
<feature type="transmembrane region" description="Helical" evidence="7">
    <location>
        <begin position="48"/>
        <end position="66"/>
    </location>
</feature>
<dbReference type="PANTHER" id="PTHR30589:SF0">
    <property type="entry name" value="PHOSPHATIDYLGLYCEROL--PROLIPOPROTEIN DIACYLGLYCERYL TRANSFERASE"/>
    <property type="match status" value="1"/>
</dbReference>
<dbReference type="EMBL" id="FMYF01000011">
    <property type="protein sequence ID" value="SDB94854.1"/>
    <property type="molecule type" value="Genomic_DNA"/>
</dbReference>
<accession>A0A1G6HKZ2</accession>
<dbReference type="GO" id="GO:0008961">
    <property type="term" value="F:phosphatidylglycerol-prolipoprotein diacylglyceryl transferase activity"/>
    <property type="evidence" value="ECO:0007669"/>
    <property type="project" value="UniProtKB-UniRule"/>
</dbReference>
<feature type="transmembrane region" description="Helical" evidence="7">
    <location>
        <begin position="106"/>
        <end position="124"/>
    </location>
</feature>